<evidence type="ECO:0000256" key="4">
    <source>
        <dbReference type="ARBA" id="ARBA00022881"/>
    </source>
</evidence>
<name>A0AA96J8M0_9FLAO</name>
<dbReference type="NCBIfam" id="TIGR00194">
    <property type="entry name" value="uvrC"/>
    <property type="match status" value="1"/>
</dbReference>
<keyword evidence="13" id="KW-1185">Reference proteome</keyword>
<dbReference type="GO" id="GO:0006289">
    <property type="term" value="P:nucleotide-excision repair"/>
    <property type="evidence" value="ECO:0007669"/>
    <property type="project" value="UniProtKB-UniRule"/>
</dbReference>
<dbReference type="PANTHER" id="PTHR30562">
    <property type="entry name" value="UVRC/OXIDOREDUCTASE"/>
    <property type="match status" value="1"/>
</dbReference>
<dbReference type="FunFam" id="3.40.1440.10:FF:000001">
    <property type="entry name" value="UvrABC system protein C"/>
    <property type="match status" value="1"/>
</dbReference>
<dbReference type="GO" id="GO:0005737">
    <property type="term" value="C:cytoplasm"/>
    <property type="evidence" value="ECO:0007669"/>
    <property type="project" value="UniProtKB-SubCell"/>
</dbReference>
<dbReference type="KEGG" id="fcj:RN605_09420"/>
<evidence type="ECO:0000313" key="11">
    <source>
        <dbReference type="EMBL" id="WNM19514.1"/>
    </source>
</evidence>
<dbReference type="HAMAP" id="MF_00203">
    <property type="entry name" value="UvrC"/>
    <property type="match status" value="1"/>
</dbReference>
<evidence type="ECO:0000313" key="13">
    <source>
        <dbReference type="Proteomes" id="UP001304515"/>
    </source>
</evidence>
<keyword evidence="6 7" id="KW-0742">SOS response</keyword>
<dbReference type="SUPFAM" id="SSF82771">
    <property type="entry name" value="GIY-YIG endonuclease"/>
    <property type="match status" value="1"/>
</dbReference>
<dbReference type="InterPro" id="IPR038476">
    <property type="entry name" value="UvrC_RNase_H_dom_sf"/>
</dbReference>
<dbReference type="InterPro" id="IPR001943">
    <property type="entry name" value="UVR_dom"/>
</dbReference>
<evidence type="ECO:0000256" key="3">
    <source>
        <dbReference type="ARBA" id="ARBA00022769"/>
    </source>
</evidence>
<dbReference type="GO" id="GO:0003677">
    <property type="term" value="F:DNA binding"/>
    <property type="evidence" value="ECO:0007669"/>
    <property type="project" value="UniProtKB-UniRule"/>
</dbReference>
<dbReference type="GO" id="GO:0009380">
    <property type="term" value="C:excinuclease repair complex"/>
    <property type="evidence" value="ECO:0007669"/>
    <property type="project" value="InterPro"/>
</dbReference>
<comment type="subunit">
    <text evidence="7">Interacts with UvrB in an incision complex.</text>
</comment>
<dbReference type="Pfam" id="PF22920">
    <property type="entry name" value="UvrC_RNaseH"/>
    <property type="match status" value="1"/>
</dbReference>
<dbReference type="Proteomes" id="UP001304515">
    <property type="component" value="Chromosome"/>
</dbReference>
<dbReference type="PROSITE" id="PS50165">
    <property type="entry name" value="UVRC"/>
    <property type="match status" value="1"/>
</dbReference>
<keyword evidence="5 7" id="KW-0234">DNA repair</keyword>
<dbReference type="Gene3D" id="3.30.420.340">
    <property type="entry name" value="UvrC, RNAse H endonuclease domain"/>
    <property type="match status" value="1"/>
</dbReference>
<evidence type="ECO:0000256" key="5">
    <source>
        <dbReference type="ARBA" id="ARBA00023204"/>
    </source>
</evidence>
<feature type="domain" description="GIY-YIG" evidence="9">
    <location>
        <begin position="15"/>
        <end position="93"/>
    </location>
</feature>
<dbReference type="SUPFAM" id="SSF47781">
    <property type="entry name" value="RuvA domain 2-like"/>
    <property type="match status" value="1"/>
</dbReference>
<dbReference type="CDD" id="cd10434">
    <property type="entry name" value="GIY-YIG_UvrC_Cho"/>
    <property type="match status" value="1"/>
</dbReference>
<dbReference type="EMBL" id="CP134878">
    <property type="protein sequence ID" value="WNM19514.1"/>
    <property type="molecule type" value="Genomic_DNA"/>
</dbReference>
<dbReference type="Pfam" id="PF01541">
    <property type="entry name" value="GIY-YIG"/>
    <property type="match status" value="1"/>
</dbReference>
<dbReference type="GO" id="GO:0009381">
    <property type="term" value="F:excinuclease ABC activity"/>
    <property type="evidence" value="ECO:0007669"/>
    <property type="project" value="UniProtKB-UniRule"/>
</dbReference>
<dbReference type="InterPro" id="IPR000305">
    <property type="entry name" value="GIY-YIG_endonuc"/>
</dbReference>
<evidence type="ECO:0000256" key="1">
    <source>
        <dbReference type="ARBA" id="ARBA00022490"/>
    </source>
</evidence>
<accession>A0AA96J8M0</accession>
<evidence type="ECO:0000256" key="2">
    <source>
        <dbReference type="ARBA" id="ARBA00022763"/>
    </source>
</evidence>
<dbReference type="InterPro" id="IPR001162">
    <property type="entry name" value="UvrC_RNase_H_dom"/>
</dbReference>
<feature type="domain" description="UvrC family homology region profile" evidence="10">
    <location>
        <begin position="262"/>
        <end position="472"/>
    </location>
</feature>
<dbReference type="Pfam" id="PF12826">
    <property type="entry name" value="HHH_2"/>
    <property type="match status" value="1"/>
</dbReference>
<comment type="similarity">
    <text evidence="7">Belongs to the UvrC family.</text>
</comment>
<evidence type="ECO:0000259" key="9">
    <source>
        <dbReference type="PROSITE" id="PS50164"/>
    </source>
</evidence>
<organism evidence="11">
    <name type="scientific">Flavobacterium capsici</name>
    <dbReference type="NCBI Taxonomy" id="3075618"/>
    <lineage>
        <taxon>Bacteria</taxon>
        <taxon>Pseudomonadati</taxon>
        <taxon>Bacteroidota</taxon>
        <taxon>Flavobacteriia</taxon>
        <taxon>Flavobacteriales</taxon>
        <taxon>Flavobacteriaceae</taxon>
        <taxon>Flavobacterium</taxon>
    </lineage>
</organism>
<dbReference type="Gene3D" id="3.40.1440.10">
    <property type="entry name" value="GIY-YIG endonuclease"/>
    <property type="match status" value="1"/>
</dbReference>
<dbReference type="RefSeq" id="WP_313324405.1">
    <property type="nucleotide sequence ID" value="NZ_CP134878.1"/>
</dbReference>
<dbReference type="InterPro" id="IPR050066">
    <property type="entry name" value="UvrABC_protein_C"/>
</dbReference>
<proteinExistence type="inferred from homology"/>
<dbReference type="Pfam" id="PF02151">
    <property type="entry name" value="UVR"/>
    <property type="match status" value="1"/>
</dbReference>
<comment type="function">
    <text evidence="7">The UvrABC repair system catalyzes the recognition and processing of DNA lesions. UvrC both incises the 5' and 3' sides of the lesion. The N-terminal half is responsible for the 3' incision and the C-terminal half is responsible for the 5' incision.</text>
</comment>
<sequence>MSLTSLELQLQTLPESPGVYQYYDKDGKILYVGKAKNLKKRVASYFTKTHENAKTSVLVRKIVTIKHIVVANESEAFLLENNLIKKLQPRYNINLKDDKSYPWICIKKEPFSRIFPTRKMIKDGSEYFGPYTNFKIVNTILDLIKELYPLRTCNYDLSPSNIEKGKYKVCLEYHIGNCKGPCEGLETLENYQKQVDAIREILKGNFKESLRDFKTKMKDFAANMQFEEAQKIKEKIESLENYQARSTVFNPKMASVDVFSIVSDETMAYVNFLQVSNGAIIRSHTLEIKKKLDETDEELLELAVVELRERFKLTSKEIILPFPLDFGDKIKVTVPQLGDKKQILDLSERNAKYQRLEQLKQIQIVDPERHTNRIMAQMKKDLRLFVEPRHIECFDNSNIQGTNPVSACVVFKDGKPSKKDYRHFNIKTVEGPNDFASMEEVVYRRYKRMLDENQPLPQLIIIDGGKGQLSSALKSIDDLGLRGKVAIIGIAKRLEELFYPGDSVPLYLDKKSETLKIIQYLRNEAHRFGITHHRDKRSKSALNSSLETIPGIGEKTMQTLIKHFKSVKRLEKATEKEISDVVGVSKAKKISDFYKKDTI</sequence>
<keyword evidence="2 7" id="KW-0227">DNA damage</keyword>
<keyword evidence="1 7" id="KW-0963">Cytoplasm</keyword>
<accession>A0AA96F0X2</accession>
<evidence type="ECO:0000259" key="8">
    <source>
        <dbReference type="PROSITE" id="PS50151"/>
    </source>
</evidence>
<feature type="domain" description="UVR" evidence="8">
    <location>
        <begin position="207"/>
        <end position="242"/>
    </location>
</feature>
<evidence type="ECO:0000256" key="6">
    <source>
        <dbReference type="ARBA" id="ARBA00023236"/>
    </source>
</evidence>
<dbReference type="InterPro" id="IPR035901">
    <property type="entry name" value="GIY-YIG_endonuc_sf"/>
</dbReference>
<keyword evidence="3 7" id="KW-0228">DNA excision</keyword>
<protein>
    <recommendedName>
        <fullName evidence="7">UvrABC system protein C</fullName>
        <shortName evidence="7">Protein UvrC</shortName>
    </recommendedName>
    <alternativeName>
        <fullName evidence="7">Excinuclease ABC subunit C</fullName>
    </alternativeName>
</protein>
<dbReference type="Gene3D" id="1.10.150.20">
    <property type="entry name" value="5' to 3' exonuclease, C-terminal subdomain"/>
    <property type="match status" value="1"/>
</dbReference>
<evidence type="ECO:0000256" key="7">
    <source>
        <dbReference type="HAMAP-Rule" id="MF_00203"/>
    </source>
</evidence>
<dbReference type="InterPro" id="IPR041663">
    <property type="entry name" value="DisA/LigA_HHH"/>
</dbReference>
<evidence type="ECO:0000313" key="12">
    <source>
        <dbReference type="EMBL" id="WNM20903.1"/>
    </source>
</evidence>
<dbReference type="PANTHER" id="PTHR30562:SF1">
    <property type="entry name" value="UVRABC SYSTEM PROTEIN C"/>
    <property type="match status" value="1"/>
</dbReference>
<comment type="subcellular location">
    <subcellularLocation>
        <location evidence="7">Cytoplasm</location>
    </subcellularLocation>
</comment>
<dbReference type="GO" id="GO:0009432">
    <property type="term" value="P:SOS response"/>
    <property type="evidence" value="ECO:0007669"/>
    <property type="project" value="UniProtKB-UniRule"/>
</dbReference>
<gene>
    <name evidence="7 11" type="primary">uvrC</name>
    <name evidence="12" type="ORF">RN605_09420</name>
    <name evidence="11" type="ORF">RN608_02250</name>
</gene>
<dbReference type="InterPro" id="IPR004791">
    <property type="entry name" value="UvrC"/>
</dbReference>
<keyword evidence="4 7" id="KW-0267">Excision nuclease</keyword>
<dbReference type="PROSITE" id="PS50164">
    <property type="entry name" value="GIY_YIG"/>
    <property type="match status" value="1"/>
</dbReference>
<dbReference type="Pfam" id="PF08459">
    <property type="entry name" value="UvrC_RNaseH_dom"/>
    <property type="match status" value="1"/>
</dbReference>
<dbReference type="InterPro" id="IPR010994">
    <property type="entry name" value="RuvA_2-like"/>
</dbReference>
<dbReference type="PROSITE" id="PS50151">
    <property type="entry name" value="UVR"/>
    <property type="match status" value="1"/>
</dbReference>
<reference evidence="11 13" key="1">
    <citation type="submission" date="2023-09" db="EMBL/GenBank/DDBJ databases">
        <title>Flavobacterium sp. a novel bacteria isolate from Pepper rhizosphere.</title>
        <authorList>
            <person name="Peng Y."/>
            <person name="Lee J."/>
        </authorList>
    </citation>
    <scope>NUCLEOTIDE SEQUENCE</scope>
    <source>
        <strain evidence="11">PMR2A8</strain>
        <strain evidence="12 13">PMTSA4</strain>
    </source>
</reference>
<dbReference type="AlphaFoldDB" id="A0AA96J8M0"/>
<dbReference type="InterPro" id="IPR047296">
    <property type="entry name" value="GIY-YIG_UvrC_Cho"/>
</dbReference>
<dbReference type="SUPFAM" id="SSF46600">
    <property type="entry name" value="C-terminal UvrC-binding domain of UvrB"/>
    <property type="match status" value="1"/>
</dbReference>
<dbReference type="SMART" id="SM00465">
    <property type="entry name" value="GIYc"/>
    <property type="match status" value="1"/>
</dbReference>
<dbReference type="EMBL" id="CP134890">
    <property type="protein sequence ID" value="WNM20903.1"/>
    <property type="molecule type" value="Genomic_DNA"/>
</dbReference>
<dbReference type="InterPro" id="IPR036876">
    <property type="entry name" value="UVR_dom_sf"/>
</dbReference>
<evidence type="ECO:0000259" key="10">
    <source>
        <dbReference type="PROSITE" id="PS50165"/>
    </source>
</evidence>